<dbReference type="RefSeq" id="WP_281792052.1">
    <property type="nucleotide sequence ID" value="NZ_BSDR01000001.1"/>
</dbReference>
<proteinExistence type="predicted"/>
<dbReference type="InterPro" id="IPR001279">
    <property type="entry name" value="Metallo-B-lactamas"/>
</dbReference>
<evidence type="ECO:0000313" key="2">
    <source>
        <dbReference type="EMBL" id="GLI33034.1"/>
    </source>
</evidence>
<dbReference type="Proteomes" id="UP001144372">
    <property type="component" value="Unassembled WGS sequence"/>
</dbReference>
<dbReference type="SUPFAM" id="SSF56281">
    <property type="entry name" value="Metallo-hydrolase/oxidoreductase"/>
    <property type="match status" value="1"/>
</dbReference>
<comment type="caution">
    <text evidence="2">The sequence shown here is derived from an EMBL/GenBank/DDBJ whole genome shotgun (WGS) entry which is preliminary data.</text>
</comment>
<dbReference type="AlphaFoldDB" id="A0A9W6FRI8"/>
<dbReference type="CDD" id="cd16279">
    <property type="entry name" value="metallo-hydrolase-like_MBL-fold"/>
    <property type="match status" value="1"/>
</dbReference>
<dbReference type="SMART" id="SM00849">
    <property type="entry name" value="Lactamase_B"/>
    <property type="match status" value="1"/>
</dbReference>
<reference evidence="2" key="1">
    <citation type="submission" date="2022-12" db="EMBL/GenBank/DDBJ databases">
        <title>Reference genome sequencing for broad-spectrum identification of bacterial and archaeal isolates by mass spectrometry.</title>
        <authorList>
            <person name="Sekiguchi Y."/>
            <person name="Tourlousse D.M."/>
        </authorList>
    </citation>
    <scope>NUCLEOTIDE SEQUENCE</scope>
    <source>
        <strain evidence="2">ASRB1</strain>
    </source>
</reference>
<dbReference type="PANTHER" id="PTHR42663:SF6">
    <property type="entry name" value="HYDROLASE C777.06C-RELATED"/>
    <property type="match status" value="1"/>
</dbReference>
<dbReference type="Pfam" id="PF12706">
    <property type="entry name" value="Lactamase_B_2"/>
    <property type="match status" value="1"/>
</dbReference>
<organism evidence="2 3">
    <name type="scientific">Desulforhabdus amnigena</name>
    <dbReference type="NCBI Taxonomy" id="40218"/>
    <lineage>
        <taxon>Bacteria</taxon>
        <taxon>Pseudomonadati</taxon>
        <taxon>Thermodesulfobacteriota</taxon>
        <taxon>Syntrophobacteria</taxon>
        <taxon>Syntrophobacterales</taxon>
        <taxon>Syntrophobacteraceae</taxon>
        <taxon>Desulforhabdus</taxon>
    </lineage>
</organism>
<feature type="domain" description="Metallo-beta-lactamase" evidence="1">
    <location>
        <begin position="35"/>
        <end position="224"/>
    </location>
</feature>
<dbReference type="InterPro" id="IPR036866">
    <property type="entry name" value="RibonucZ/Hydroxyglut_hydro"/>
</dbReference>
<evidence type="ECO:0000313" key="3">
    <source>
        <dbReference type="Proteomes" id="UP001144372"/>
    </source>
</evidence>
<accession>A0A9W6FRI8</accession>
<evidence type="ECO:0000259" key="1">
    <source>
        <dbReference type="SMART" id="SM00849"/>
    </source>
</evidence>
<keyword evidence="3" id="KW-1185">Reference proteome</keyword>
<dbReference type="Gene3D" id="3.60.15.10">
    <property type="entry name" value="Ribonuclease Z/Hydroxyacylglutathione hydrolase-like"/>
    <property type="match status" value="1"/>
</dbReference>
<gene>
    <name evidence="2" type="ORF">DAMNIGENAA_04670</name>
</gene>
<protein>
    <submittedName>
        <fullName evidence="2">MBL fold metallo-hydrolase</fullName>
    </submittedName>
</protein>
<dbReference type="EMBL" id="BSDR01000001">
    <property type="protein sequence ID" value="GLI33034.1"/>
    <property type="molecule type" value="Genomic_DNA"/>
</dbReference>
<dbReference type="PANTHER" id="PTHR42663">
    <property type="entry name" value="HYDROLASE C777.06C-RELATED-RELATED"/>
    <property type="match status" value="1"/>
</dbReference>
<name>A0A9W6FRI8_9BACT</name>
<sequence length="261" mass="29498">MELVFLGTGAGNGVPEFYCNCRVCKEAWEDPRYRRTRCAVALCGEGNLLFDAPPELSSQLLREQLSRIDCFFLTHAHHDHCAALGDLELYARFHRKERLPSVMSSETLEELQSRHGSVEEWMDVVPIQPGETVHRFGVSITAVEVAHSRGTLGYLIDTRAERTAYLPDTGPLPHRMRDLLTGIENLILDATFWEENWYPGKHLAFEQTIQTARELNVGVLYLTHLSMHYGKPVTSQEIESAIEPYGGKVRLAYDGLRISLG</sequence>